<dbReference type="EMBL" id="CP014806">
    <property type="protein sequence ID" value="AMX00893.1"/>
    <property type="molecule type" value="Genomic_DNA"/>
</dbReference>
<feature type="transmembrane region" description="Helical" evidence="5">
    <location>
        <begin position="115"/>
        <end position="135"/>
    </location>
</feature>
<keyword evidence="7" id="KW-1185">Reference proteome</keyword>
<reference evidence="7" key="2">
    <citation type="submission" date="2016-03" db="EMBL/GenBank/DDBJ databases">
        <authorList>
            <person name="Ploux O."/>
        </authorList>
    </citation>
    <scope>NUCLEOTIDE SEQUENCE [LARGE SCALE GENOMIC DNA]</scope>
    <source>
        <strain evidence="7">PP9</strain>
    </source>
</reference>
<feature type="transmembrane region" description="Helical" evidence="5">
    <location>
        <begin position="28"/>
        <end position="49"/>
    </location>
</feature>
<dbReference type="InterPro" id="IPR003810">
    <property type="entry name" value="Mntp/YtaF"/>
</dbReference>
<organism evidence="6 7">
    <name type="scientific">Rummeliibacillus stabekisii</name>
    <dbReference type="NCBI Taxonomy" id="241244"/>
    <lineage>
        <taxon>Bacteria</taxon>
        <taxon>Bacillati</taxon>
        <taxon>Bacillota</taxon>
        <taxon>Bacilli</taxon>
        <taxon>Bacillales</taxon>
        <taxon>Caryophanaceae</taxon>
        <taxon>Rummeliibacillus</taxon>
    </lineage>
</organism>
<feature type="transmembrane region" description="Helical" evidence="5">
    <location>
        <begin position="55"/>
        <end position="77"/>
    </location>
</feature>
<protein>
    <recommendedName>
        <fullName evidence="8">Manganese efflux pump MntP</fullName>
    </recommendedName>
</protein>
<dbReference type="Pfam" id="PF02659">
    <property type="entry name" value="Mntp"/>
    <property type="match status" value="1"/>
</dbReference>
<dbReference type="PANTHER" id="PTHR35529:SF1">
    <property type="entry name" value="MANGANESE EFFLUX PUMP MNTP-RELATED"/>
    <property type="match status" value="1"/>
</dbReference>
<dbReference type="OrthoDB" id="2452195at2"/>
<evidence type="ECO:0000313" key="7">
    <source>
        <dbReference type="Proteomes" id="UP000076021"/>
    </source>
</evidence>
<keyword evidence="1" id="KW-1003">Cell membrane</keyword>
<dbReference type="AlphaFoldDB" id="A0A143HGU2"/>
<proteinExistence type="predicted"/>
<dbReference type="STRING" id="241244.ATY39_16810"/>
<dbReference type="RefSeq" id="WP_066791736.1">
    <property type="nucleotide sequence ID" value="NZ_CP014806.1"/>
</dbReference>
<name>A0A143HGU2_9BACL</name>
<feature type="transmembrane region" description="Helical" evidence="5">
    <location>
        <begin position="89"/>
        <end position="109"/>
    </location>
</feature>
<dbReference type="PANTHER" id="PTHR35529">
    <property type="entry name" value="MANGANESE EFFLUX PUMP MNTP-RELATED"/>
    <property type="match status" value="1"/>
</dbReference>
<feature type="transmembrane region" description="Helical" evidence="5">
    <location>
        <begin position="6"/>
        <end position="21"/>
    </location>
</feature>
<evidence type="ECO:0000256" key="2">
    <source>
        <dbReference type="ARBA" id="ARBA00022692"/>
    </source>
</evidence>
<evidence type="ECO:0000256" key="1">
    <source>
        <dbReference type="ARBA" id="ARBA00022475"/>
    </source>
</evidence>
<reference evidence="6 7" key="1">
    <citation type="journal article" date="2016" name="Genome Announc.">
        <title>Whole-Genome Sequence of Rummeliibacillus stabekisii Strain PP9 Isolated from Antarctic Soil.</title>
        <authorList>
            <person name="da Mota F.F."/>
            <person name="Vollu R.E."/>
            <person name="Jurelevicius D."/>
            <person name="Seldin L."/>
        </authorList>
    </citation>
    <scope>NUCLEOTIDE SEQUENCE [LARGE SCALE GENOMIC DNA]</scope>
    <source>
        <strain evidence="6 7">PP9</strain>
    </source>
</reference>
<keyword evidence="3 5" id="KW-1133">Transmembrane helix</keyword>
<gene>
    <name evidence="6" type="ORF">ATY39_16810</name>
</gene>
<keyword evidence="4 5" id="KW-0472">Membrane</keyword>
<dbReference type="KEGG" id="rst:ATY39_16810"/>
<feature type="transmembrane region" description="Helical" evidence="5">
    <location>
        <begin position="142"/>
        <end position="163"/>
    </location>
</feature>
<accession>A0A143HGU2</accession>
<sequence>MAEILAAIFTAIDVLTIYLLLPNVKYRFWLSLWTGALHMLFPLIGFHVGEWLASYISSLAQNISGILLSLIGVQLLLAAKDQRPATIPVVILAITTSLDTFSVSISFGMLQLRETLLICSMGIFAFLFSFIALTLNKKIPVALGIYLQMIAGAALLLMGIFSLNL</sequence>
<keyword evidence="2 5" id="KW-0812">Transmembrane</keyword>
<evidence type="ECO:0000256" key="4">
    <source>
        <dbReference type="ARBA" id="ARBA00023136"/>
    </source>
</evidence>
<evidence type="ECO:0000256" key="5">
    <source>
        <dbReference type="SAM" id="Phobius"/>
    </source>
</evidence>
<evidence type="ECO:0000256" key="3">
    <source>
        <dbReference type="ARBA" id="ARBA00022989"/>
    </source>
</evidence>
<evidence type="ECO:0000313" key="6">
    <source>
        <dbReference type="EMBL" id="AMX00893.1"/>
    </source>
</evidence>
<dbReference type="Proteomes" id="UP000076021">
    <property type="component" value="Chromosome"/>
</dbReference>
<evidence type="ECO:0008006" key="8">
    <source>
        <dbReference type="Google" id="ProtNLM"/>
    </source>
</evidence>